<feature type="domain" description="F-box" evidence="1">
    <location>
        <begin position="47"/>
        <end position="95"/>
    </location>
</feature>
<proteinExistence type="predicted"/>
<dbReference type="GeneID" id="68295617"/>
<dbReference type="RefSeq" id="XP_044661426.1">
    <property type="nucleotide sequence ID" value="XM_044805491.1"/>
</dbReference>
<dbReference type="AlphaFoldDB" id="A0A9P3CQ75"/>
<dbReference type="PROSITE" id="PS50181">
    <property type="entry name" value="FBOX"/>
    <property type="match status" value="1"/>
</dbReference>
<comment type="caution">
    <text evidence="2">The sequence shown here is derived from an EMBL/GenBank/DDBJ whole genome shotgun (WGS) entry which is preliminary data.</text>
</comment>
<keyword evidence="3" id="KW-1185">Reference proteome</keyword>
<dbReference type="SUPFAM" id="SSF81383">
    <property type="entry name" value="F-box domain"/>
    <property type="match status" value="1"/>
</dbReference>
<protein>
    <recommendedName>
        <fullName evidence="1">F-box domain-containing protein</fullName>
    </recommendedName>
</protein>
<dbReference type="SMART" id="SM00256">
    <property type="entry name" value="FBOX"/>
    <property type="match status" value="1"/>
</dbReference>
<accession>A0A9P3CQ75</accession>
<dbReference type="Proteomes" id="UP000825890">
    <property type="component" value="Unassembled WGS sequence"/>
</dbReference>
<evidence type="ECO:0000313" key="3">
    <source>
        <dbReference type="Proteomes" id="UP000825890"/>
    </source>
</evidence>
<gene>
    <name evidence="2" type="ORF">CKM354_001004200</name>
</gene>
<name>A0A9P3CQ75_9PEZI</name>
<dbReference type="Gene3D" id="1.20.1280.50">
    <property type="match status" value="1"/>
</dbReference>
<evidence type="ECO:0000313" key="2">
    <source>
        <dbReference type="EMBL" id="GIZ46939.1"/>
    </source>
</evidence>
<reference evidence="2 3" key="1">
    <citation type="submission" date="2021-01" db="EMBL/GenBank/DDBJ databases">
        <title>Cercospora kikuchii MAFF 305040 whole genome shotgun sequence.</title>
        <authorList>
            <person name="Kashiwa T."/>
            <person name="Suzuki T."/>
        </authorList>
    </citation>
    <scope>NUCLEOTIDE SEQUENCE [LARGE SCALE GENOMIC DNA]</scope>
    <source>
        <strain evidence="2 3">MAFF 305040</strain>
    </source>
</reference>
<organism evidence="2 3">
    <name type="scientific">Cercospora kikuchii</name>
    <dbReference type="NCBI Taxonomy" id="84275"/>
    <lineage>
        <taxon>Eukaryota</taxon>
        <taxon>Fungi</taxon>
        <taxon>Dikarya</taxon>
        <taxon>Ascomycota</taxon>
        <taxon>Pezizomycotina</taxon>
        <taxon>Dothideomycetes</taxon>
        <taxon>Dothideomycetidae</taxon>
        <taxon>Mycosphaerellales</taxon>
        <taxon>Mycosphaerellaceae</taxon>
        <taxon>Cercospora</taxon>
    </lineage>
</organism>
<sequence>MEDIAKLQSILGANKTKQQMKDNVCRTCGDPRHSSEQHAAIPSQNAETTIQTLPAELRLQILSLLPAKDIQRCRAVSKDFRNVIDVQQKSLLKAVRGRYDGLADAHYFVGSVEEPSLLRFLFFHLSRRGVWNAPGHTRYFLMQAVRQWCANWSPKIRAVVSWLDFEAGPDYPFALFEKLDHVVEGIAQAYIDTHCPDLFREEDCDWRRQLLDASTLEKFLAIFDSTEHDTSLMAEAEYYGLPIDRDEFRQCYNDIKDRKAPRIPSYPPSAKSKIGNHGLLHIPRLGDPCVQCPDFVLTRLQLITSENARMPRDFIFEYAELENILGEKIPDLGMDGAYCVRNKWAFDLLLSAKEGQVLTPCQKVAILEDIYVF</sequence>
<dbReference type="OrthoDB" id="3626166at2759"/>
<dbReference type="InterPro" id="IPR036047">
    <property type="entry name" value="F-box-like_dom_sf"/>
</dbReference>
<dbReference type="EMBL" id="BOLY01000006">
    <property type="protein sequence ID" value="GIZ46939.1"/>
    <property type="molecule type" value="Genomic_DNA"/>
</dbReference>
<evidence type="ECO:0000259" key="1">
    <source>
        <dbReference type="PROSITE" id="PS50181"/>
    </source>
</evidence>
<dbReference type="Pfam" id="PF12937">
    <property type="entry name" value="F-box-like"/>
    <property type="match status" value="1"/>
</dbReference>
<dbReference type="InterPro" id="IPR001810">
    <property type="entry name" value="F-box_dom"/>
</dbReference>